<dbReference type="GeneID" id="59339145"/>
<evidence type="ECO:0000313" key="3">
    <source>
        <dbReference type="EMBL" id="KAF6224180.1"/>
    </source>
</evidence>
<dbReference type="Pfam" id="PF20253">
    <property type="entry name" value="DUF6604"/>
    <property type="match status" value="1"/>
</dbReference>
<feature type="compositionally biased region" description="Low complexity" evidence="1">
    <location>
        <begin position="1179"/>
        <end position="1189"/>
    </location>
</feature>
<sequence>MLPDFLAGSYERYKQDTALFTTWLAKAAASCGYKPEATKRRHSEQLGPTKPQAPIGCSEVPKAATPESALPPIGRLKGKERKAAKDAADKAKKVNVDTSESQAPSTVKYTITTAELLRQAEAVTQSHERSRVQMPASLRSVVERAIGARQRCSEWFQKSGVHNKYADKQHIHFIKILKQSLKILEPCVEAEGSAQKHRKHDEPSLEGTASVTNRFAALKVEESPDVDSAEFSEVAAAVNVAQKTKASKGEPVVAVYELEDEDEFDEELAFIIFCFFEDLHRTQEFVDELWCKYKARKCDLHTAAITTNAAFDLVRQAEEDLIAQAPKVFNRKRSWDSIAIIVFYADAFQQGVCPEARLNSNESLRITPFDDFIYLSTARILMKFTFMADLPRDCELSYPVPCPPLRFSYISRPDLLGTPEMDKKEQEDLTLSRFIIDRQLWNTWREAGRQVFTPPPLEDEFSESLDRLTKKGVLSVALVFEAQVFLDIQDILGDDVKRGHQDLLRTTNEIDKIMNLKAVNGAWDVGGTGERWHERDVDVVMRIKMTSMYWILDTPTNAFPKLKEHQISRSASDNEEPFQDLRPDISPQHGPSPQQADISEGSGAERLRASMTRPPKNPKFSNVSMNVHRVPEGADVRDPEFHQQLRKQLVDAGKLPDEGPVDPKHEETARKLNIKPIQPSKDLNFPLTTNPIYCGLVSFSMLTDFEASGISLCNWHKSIWPTAHLYNALRQTSSISKTWPEMEELIDLHMDALFAGYLPLSAYEFFIRFALALGLSTSNFSRNPRNRTNNDRIRIRQGANGTKLKVTEMSSIFRQYFEKKSSLEICLVKLDSLIRNPGPRASRKERDAWKRPLTNLQFLAMLEANLPRVTQRLQFDYVTLTKQCAKLLKTIRQQLELQVQIAYPRVPTEDSADQTLTWVVMQLLEENNELASIRESAPRGAPAPMIGPQLKVAAEEMQKFLGTYRPQDLIFNFNALPRPARAPSGLVPNHWNISIRHVTLSPPGDLVLIVQPNSQFVHTEGPIQIVEGQIPGHSLNPKSLVTLQTIARLIMKSFVEGMSGPSIVAASAPWSWATNDPNFARRIMKVMTDMGVREDLLSMVVADTAELASCDEAWDSLSRQLTGSAPGYDDHYVFGPKSELLKTNAAAWIEEEDAMLDFAKRADEQVRAGWDRENDADSETSSVSSFSEPEFSGIVEHTPGAHRIIGFAEWAFGPRGLPSLRILAVGDFSYPFGDEYRYDNVPFHRKRS</sequence>
<accession>A0A8H6FDB9</accession>
<evidence type="ECO:0000313" key="4">
    <source>
        <dbReference type="Proteomes" id="UP000593566"/>
    </source>
</evidence>
<feature type="domain" description="DUF6604" evidence="2">
    <location>
        <begin position="12"/>
        <end position="322"/>
    </location>
</feature>
<gene>
    <name evidence="3" type="ORF">HO133_010755</name>
</gene>
<evidence type="ECO:0000259" key="2">
    <source>
        <dbReference type="Pfam" id="PF20253"/>
    </source>
</evidence>
<feature type="region of interest" description="Disordered" evidence="1">
    <location>
        <begin position="1169"/>
        <end position="1189"/>
    </location>
</feature>
<protein>
    <recommendedName>
        <fullName evidence="2">DUF6604 domain-containing protein</fullName>
    </recommendedName>
</protein>
<dbReference type="RefSeq" id="XP_037153240.1">
    <property type="nucleotide sequence ID" value="XM_037301606.1"/>
</dbReference>
<reference evidence="3 4" key="1">
    <citation type="journal article" date="2020" name="Genomics">
        <title>Complete, high-quality genomes from long-read metagenomic sequencing of two wolf lichen thalli reveals enigmatic genome architecture.</title>
        <authorList>
            <person name="McKenzie S.K."/>
            <person name="Walston R.F."/>
            <person name="Allen J.L."/>
        </authorList>
    </citation>
    <scope>NUCLEOTIDE SEQUENCE [LARGE SCALE GENOMIC DNA]</scope>
    <source>
        <strain evidence="3">WasteWater1</strain>
    </source>
</reference>
<comment type="caution">
    <text evidence="3">The sequence shown here is derived from an EMBL/GenBank/DDBJ whole genome shotgun (WGS) entry which is preliminary data.</text>
</comment>
<dbReference type="PANTHER" id="PTHR38795:SF1">
    <property type="entry name" value="DUF6604 DOMAIN-CONTAINING PROTEIN"/>
    <property type="match status" value="1"/>
</dbReference>
<name>A0A8H6FDB9_9LECA</name>
<keyword evidence="4" id="KW-1185">Reference proteome</keyword>
<feature type="region of interest" description="Disordered" evidence="1">
    <location>
        <begin position="36"/>
        <end position="55"/>
    </location>
</feature>
<dbReference type="Proteomes" id="UP000593566">
    <property type="component" value="Unassembled WGS sequence"/>
</dbReference>
<dbReference type="InterPro" id="IPR046539">
    <property type="entry name" value="DUF6604"/>
</dbReference>
<organism evidence="3 4">
    <name type="scientific">Letharia lupina</name>
    <dbReference type="NCBI Taxonomy" id="560253"/>
    <lineage>
        <taxon>Eukaryota</taxon>
        <taxon>Fungi</taxon>
        <taxon>Dikarya</taxon>
        <taxon>Ascomycota</taxon>
        <taxon>Pezizomycotina</taxon>
        <taxon>Lecanoromycetes</taxon>
        <taxon>OSLEUM clade</taxon>
        <taxon>Lecanoromycetidae</taxon>
        <taxon>Lecanorales</taxon>
        <taxon>Lecanorineae</taxon>
        <taxon>Parmeliaceae</taxon>
        <taxon>Letharia</taxon>
    </lineage>
</organism>
<dbReference type="AlphaFoldDB" id="A0A8H6FDB9"/>
<dbReference type="EMBL" id="JACCJB010000009">
    <property type="protein sequence ID" value="KAF6224180.1"/>
    <property type="molecule type" value="Genomic_DNA"/>
</dbReference>
<evidence type="ECO:0000256" key="1">
    <source>
        <dbReference type="SAM" id="MobiDB-lite"/>
    </source>
</evidence>
<proteinExistence type="predicted"/>
<feature type="region of interest" description="Disordered" evidence="1">
    <location>
        <begin position="566"/>
        <end position="601"/>
    </location>
</feature>
<dbReference type="PANTHER" id="PTHR38795">
    <property type="entry name" value="DUF6604 DOMAIN-CONTAINING PROTEIN"/>
    <property type="match status" value="1"/>
</dbReference>